<protein>
    <submittedName>
        <fullName evidence="3">Permease</fullName>
    </submittedName>
</protein>
<dbReference type="EMBL" id="BPTR01000001">
    <property type="protein sequence ID" value="GJG28317.1"/>
    <property type="molecule type" value="Genomic_DNA"/>
</dbReference>
<feature type="domain" description="EamA" evidence="2">
    <location>
        <begin position="143"/>
        <end position="284"/>
    </location>
</feature>
<dbReference type="PANTHER" id="PTHR22911:SF79">
    <property type="entry name" value="MOBA-LIKE NTP TRANSFERASE DOMAIN-CONTAINING PROTEIN"/>
    <property type="match status" value="1"/>
</dbReference>
<feature type="transmembrane region" description="Helical" evidence="1">
    <location>
        <begin position="90"/>
        <end position="111"/>
    </location>
</feature>
<evidence type="ECO:0000259" key="2">
    <source>
        <dbReference type="Pfam" id="PF00892"/>
    </source>
</evidence>
<feature type="transmembrane region" description="Helical" evidence="1">
    <location>
        <begin position="12"/>
        <end position="32"/>
    </location>
</feature>
<dbReference type="InterPro" id="IPR037185">
    <property type="entry name" value="EmrE-like"/>
</dbReference>
<feature type="transmembrane region" description="Helical" evidence="1">
    <location>
        <begin position="267"/>
        <end position="284"/>
    </location>
</feature>
<keyword evidence="1" id="KW-1133">Transmembrane helix</keyword>
<name>A0AA37HXG9_SEGBR</name>
<dbReference type="InterPro" id="IPR000620">
    <property type="entry name" value="EamA_dom"/>
</dbReference>
<feature type="transmembrane region" description="Helical" evidence="1">
    <location>
        <begin position="212"/>
        <end position="230"/>
    </location>
</feature>
<dbReference type="GO" id="GO:0016020">
    <property type="term" value="C:membrane"/>
    <property type="evidence" value="ECO:0007669"/>
    <property type="project" value="InterPro"/>
</dbReference>
<evidence type="ECO:0000256" key="1">
    <source>
        <dbReference type="SAM" id="Phobius"/>
    </source>
</evidence>
<proteinExistence type="predicted"/>
<feature type="domain" description="EamA" evidence="2">
    <location>
        <begin position="11"/>
        <end position="135"/>
    </location>
</feature>
<organism evidence="3 4">
    <name type="scientific">Segatella bryantii</name>
    <name type="common">Prevotella bryantii</name>
    <dbReference type="NCBI Taxonomy" id="77095"/>
    <lineage>
        <taxon>Bacteria</taxon>
        <taxon>Pseudomonadati</taxon>
        <taxon>Bacteroidota</taxon>
        <taxon>Bacteroidia</taxon>
        <taxon>Bacteroidales</taxon>
        <taxon>Prevotellaceae</taxon>
        <taxon>Segatella</taxon>
    </lineage>
</organism>
<feature type="transmembrane region" description="Helical" evidence="1">
    <location>
        <begin position="174"/>
        <end position="197"/>
    </location>
</feature>
<feature type="transmembrane region" description="Helical" evidence="1">
    <location>
        <begin position="242"/>
        <end position="261"/>
    </location>
</feature>
<feature type="transmembrane region" description="Helical" evidence="1">
    <location>
        <begin position="143"/>
        <end position="162"/>
    </location>
</feature>
<dbReference type="GeneID" id="72478575"/>
<feature type="transmembrane region" description="Helical" evidence="1">
    <location>
        <begin position="118"/>
        <end position="137"/>
    </location>
</feature>
<keyword evidence="1" id="KW-0812">Transmembrane</keyword>
<reference evidence="3" key="1">
    <citation type="submission" date="2021-08" db="EMBL/GenBank/DDBJ databases">
        <title>Prevotella lacticifex sp. nov., isolated from rumen of cow.</title>
        <authorList>
            <person name="Shinkai T."/>
            <person name="Ikeyama N."/>
            <person name="Kumagai M."/>
            <person name="Ohmori H."/>
            <person name="Sakamoto M."/>
            <person name="Ohkuma M."/>
            <person name="Mitsumori M."/>
        </authorList>
    </citation>
    <scope>NUCLEOTIDE SEQUENCE</scope>
    <source>
        <strain evidence="3">DSM 11371</strain>
    </source>
</reference>
<gene>
    <name evidence="3" type="ORF">PRRU23_20170</name>
</gene>
<evidence type="ECO:0000313" key="4">
    <source>
        <dbReference type="Proteomes" id="UP000887043"/>
    </source>
</evidence>
<dbReference type="AlphaFoldDB" id="A0AA37HXG9"/>
<sequence>MMKKENKLEYYISAHLAVLLGGFTGLFGKLVTLNEVDIAWYRMAFATIFLMVIAGIPKISATKLLRLAGVGSLLGLHWILFYASIKMSNISIGVICYSLVGFCTAIIEPWVYHKKISVTELFYSMLTMAGLLLIFSFDSRYRAGIAVGAVSAVVASLYGVLNKKESEGVKGRTSLFYQMSGGVTILSAIIPLYLYFFPSTQSVVVIPEGSNLWWLLSLALFCTVGEYLLVIKSLRGLSAFTMNLSFNLEPVYSIIIAFLFFGEGRELNFSFYVGIALIVLSVILQTMRSKHK</sequence>
<keyword evidence="1" id="KW-0472">Membrane</keyword>
<dbReference type="PANTHER" id="PTHR22911">
    <property type="entry name" value="ACYL-MALONYL CONDENSING ENZYME-RELATED"/>
    <property type="match status" value="1"/>
</dbReference>
<evidence type="ECO:0000313" key="3">
    <source>
        <dbReference type="EMBL" id="GJG28317.1"/>
    </source>
</evidence>
<feature type="transmembrane region" description="Helical" evidence="1">
    <location>
        <begin position="38"/>
        <end position="57"/>
    </location>
</feature>
<dbReference type="SUPFAM" id="SSF103481">
    <property type="entry name" value="Multidrug resistance efflux transporter EmrE"/>
    <property type="match status" value="2"/>
</dbReference>
<dbReference type="Proteomes" id="UP000887043">
    <property type="component" value="Unassembled WGS sequence"/>
</dbReference>
<dbReference type="RefSeq" id="WP_223918716.1">
    <property type="nucleotide sequence ID" value="NZ_BPTR01000001.1"/>
</dbReference>
<dbReference type="Pfam" id="PF00892">
    <property type="entry name" value="EamA"/>
    <property type="match status" value="2"/>
</dbReference>
<feature type="transmembrane region" description="Helical" evidence="1">
    <location>
        <begin position="64"/>
        <end position="84"/>
    </location>
</feature>
<accession>A0AA37HXG9</accession>
<comment type="caution">
    <text evidence="3">The sequence shown here is derived from an EMBL/GenBank/DDBJ whole genome shotgun (WGS) entry which is preliminary data.</text>
</comment>